<organism evidence="2 3">
    <name type="scientific">Protofrankia coriariae</name>
    <dbReference type="NCBI Taxonomy" id="1562887"/>
    <lineage>
        <taxon>Bacteria</taxon>
        <taxon>Bacillati</taxon>
        <taxon>Actinomycetota</taxon>
        <taxon>Actinomycetes</taxon>
        <taxon>Frankiales</taxon>
        <taxon>Frankiaceae</taxon>
        <taxon>Protofrankia</taxon>
    </lineage>
</organism>
<dbReference type="Proteomes" id="UP000035425">
    <property type="component" value="Unassembled WGS sequence"/>
</dbReference>
<keyword evidence="3" id="KW-1185">Reference proteome</keyword>
<evidence type="ECO:0000313" key="2">
    <source>
        <dbReference type="EMBL" id="KLL12069.1"/>
    </source>
</evidence>
<proteinExistence type="predicted"/>
<reference evidence="2 3" key="1">
    <citation type="submission" date="2014-12" db="EMBL/GenBank/DDBJ databases">
        <title>Frankia sp. BMG5.1 draft genome.</title>
        <authorList>
            <person name="Gtari M."/>
            <person name="Ghodhbane-Gtari F."/>
            <person name="Nouioui I."/>
            <person name="Ktari A."/>
            <person name="Hezbri K."/>
            <person name="Mimouni W."/>
            <person name="Sbissi I."/>
            <person name="Ayari A."/>
            <person name="Yamanaka T."/>
            <person name="Normand P."/>
            <person name="Tisa L.S."/>
            <person name="Boudabous A."/>
        </authorList>
    </citation>
    <scope>NUCLEOTIDE SEQUENCE [LARGE SCALE GENOMIC DNA]</scope>
    <source>
        <strain evidence="2 3">BMG5.1</strain>
    </source>
</reference>
<feature type="region of interest" description="Disordered" evidence="1">
    <location>
        <begin position="40"/>
        <end position="116"/>
    </location>
</feature>
<evidence type="ECO:0000256" key="1">
    <source>
        <dbReference type="SAM" id="MobiDB-lite"/>
    </source>
</evidence>
<accession>A0ABR5F5R3</accession>
<sequence>MRVGGCRVGADVSAAGVGITAGATAAADTATADIAVGVGALDAGSGGHGEQCDSTHGERAITDGADRHGRPEQQPGDGAGPYGRPAGTGKHDHSAGDQRSEQAVREDELAEVEYPR</sequence>
<feature type="compositionally biased region" description="Basic and acidic residues" evidence="1">
    <location>
        <begin position="89"/>
        <end position="116"/>
    </location>
</feature>
<protein>
    <submittedName>
        <fullName evidence="2">Uncharacterized protein</fullName>
    </submittedName>
</protein>
<evidence type="ECO:0000313" key="3">
    <source>
        <dbReference type="Proteomes" id="UP000035425"/>
    </source>
</evidence>
<gene>
    <name evidence="2" type="ORF">FrCorBMG51_07415</name>
</gene>
<feature type="compositionally biased region" description="Basic and acidic residues" evidence="1">
    <location>
        <begin position="50"/>
        <end position="71"/>
    </location>
</feature>
<dbReference type="EMBL" id="JWIO01000008">
    <property type="protein sequence ID" value="KLL12069.1"/>
    <property type="molecule type" value="Genomic_DNA"/>
</dbReference>
<comment type="caution">
    <text evidence="2">The sequence shown here is derived from an EMBL/GenBank/DDBJ whole genome shotgun (WGS) entry which is preliminary data.</text>
</comment>
<name>A0ABR5F5R3_9ACTN</name>